<dbReference type="Gene3D" id="3.40.50.300">
    <property type="entry name" value="P-loop containing nucleotide triphosphate hydrolases"/>
    <property type="match status" value="1"/>
</dbReference>
<evidence type="ECO:0000256" key="2">
    <source>
        <dbReference type="ARBA" id="ARBA00022741"/>
    </source>
</evidence>
<proteinExistence type="predicted"/>
<dbReference type="GO" id="GO:0005524">
    <property type="term" value="F:ATP binding"/>
    <property type="evidence" value="ECO:0007669"/>
    <property type="project" value="UniProtKB-KW"/>
</dbReference>
<dbReference type="InterPro" id="IPR025662">
    <property type="entry name" value="Sigma_54_int_dom_ATP-bd_1"/>
</dbReference>
<organism evidence="5">
    <name type="scientific">marine metagenome</name>
    <dbReference type="NCBI Taxonomy" id="408172"/>
    <lineage>
        <taxon>unclassified sequences</taxon>
        <taxon>metagenomes</taxon>
        <taxon>ecological metagenomes</taxon>
    </lineage>
</organism>
<dbReference type="PROSITE" id="PS00675">
    <property type="entry name" value="SIGMA54_INTERACT_1"/>
    <property type="match status" value="1"/>
</dbReference>
<keyword evidence="1" id="KW-0813">Transport</keyword>
<feature type="non-terminal residue" evidence="5">
    <location>
        <position position="109"/>
    </location>
</feature>
<evidence type="ECO:0000313" key="5">
    <source>
        <dbReference type="EMBL" id="SVE59035.1"/>
    </source>
</evidence>
<evidence type="ECO:0000256" key="1">
    <source>
        <dbReference type="ARBA" id="ARBA00022448"/>
    </source>
</evidence>
<dbReference type="InterPro" id="IPR027417">
    <property type="entry name" value="P-loop_NTPase"/>
</dbReference>
<sequence>MDEILRVESLSKQFVKKNIFGSKTSVVKAVENVSFSLHNDEVLVIAGESGSGKSTIAKLILGAITPDSGKVIFQGEEIKDDSKSLMKIRMQCQMVHQDPYDSINPRMKV</sequence>
<name>A0A383ES14_9ZZZZ</name>
<dbReference type="PANTHER" id="PTHR43776:SF8">
    <property type="entry name" value="ABC TRANSPORTER, ATP-BINDING PROTEIN"/>
    <property type="match status" value="1"/>
</dbReference>
<dbReference type="SUPFAM" id="SSF52540">
    <property type="entry name" value="P-loop containing nucleoside triphosphate hydrolases"/>
    <property type="match status" value="1"/>
</dbReference>
<accession>A0A383ES14</accession>
<dbReference type="InterPro" id="IPR003439">
    <property type="entry name" value="ABC_transporter-like_ATP-bd"/>
</dbReference>
<gene>
    <name evidence="5" type="ORF">METZ01_LOCUS511889</name>
</gene>
<dbReference type="EMBL" id="UINC01227934">
    <property type="protein sequence ID" value="SVE59035.1"/>
    <property type="molecule type" value="Genomic_DNA"/>
</dbReference>
<keyword evidence="2" id="KW-0547">Nucleotide-binding</keyword>
<keyword evidence="3" id="KW-0067">ATP-binding</keyword>
<feature type="domain" description="ABC transporter" evidence="4">
    <location>
        <begin position="31"/>
        <end position="108"/>
    </location>
</feature>
<dbReference type="Pfam" id="PF00005">
    <property type="entry name" value="ABC_tran"/>
    <property type="match status" value="1"/>
</dbReference>
<dbReference type="PANTHER" id="PTHR43776">
    <property type="entry name" value="TRANSPORT ATP-BINDING PROTEIN"/>
    <property type="match status" value="1"/>
</dbReference>
<evidence type="ECO:0000259" key="4">
    <source>
        <dbReference type="Pfam" id="PF00005"/>
    </source>
</evidence>
<protein>
    <recommendedName>
        <fullName evidence="4">ABC transporter domain-containing protein</fullName>
    </recommendedName>
</protein>
<evidence type="ECO:0000256" key="3">
    <source>
        <dbReference type="ARBA" id="ARBA00022840"/>
    </source>
</evidence>
<dbReference type="GO" id="GO:0016887">
    <property type="term" value="F:ATP hydrolysis activity"/>
    <property type="evidence" value="ECO:0007669"/>
    <property type="project" value="InterPro"/>
</dbReference>
<dbReference type="AlphaFoldDB" id="A0A383ES14"/>
<reference evidence="5" key="1">
    <citation type="submission" date="2018-05" db="EMBL/GenBank/DDBJ databases">
        <authorList>
            <person name="Lanie J.A."/>
            <person name="Ng W.-L."/>
            <person name="Kazmierczak K.M."/>
            <person name="Andrzejewski T.M."/>
            <person name="Davidsen T.M."/>
            <person name="Wayne K.J."/>
            <person name="Tettelin H."/>
            <person name="Glass J.I."/>
            <person name="Rusch D."/>
            <person name="Podicherti R."/>
            <person name="Tsui H.-C.T."/>
            <person name="Winkler M.E."/>
        </authorList>
    </citation>
    <scope>NUCLEOTIDE SEQUENCE</scope>
</reference>
<dbReference type="InterPro" id="IPR050319">
    <property type="entry name" value="ABC_transp_ATP-bind"/>
</dbReference>